<keyword evidence="8" id="KW-1185">Reference proteome</keyword>
<dbReference type="Gene3D" id="2.102.10.10">
    <property type="entry name" value="Rieske [2Fe-2S] iron-sulphur domain"/>
    <property type="match status" value="1"/>
</dbReference>
<dbReference type="AlphaFoldDB" id="A0A540V0X3"/>
<accession>A0A540V0X3</accession>
<keyword evidence="4" id="KW-0411">Iron-sulfur</keyword>
<dbReference type="PROSITE" id="PS51296">
    <property type="entry name" value="RIESKE"/>
    <property type="match status" value="1"/>
</dbReference>
<dbReference type="InterPro" id="IPR036922">
    <property type="entry name" value="Rieske_2Fe-2S_sf"/>
</dbReference>
<dbReference type="Gene3D" id="3.30.9.10">
    <property type="entry name" value="D-Amino Acid Oxidase, subunit A, domain 2"/>
    <property type="match status" value="1"/>
</dbReference>
<keyword evidence="1" id="KW-0001">2Fe-2S</keyword>
<sequence length="458" mass="51277">MQKSLWLHNISPLSLTSLSSSLHCDVCIVGGGLTGVYTAYLLAKNGMDVVLLEANSSVAYGTTGHSTGKLTPQHGAVFDQLLNIFNEEEVRTYYEANVNAIEKALDESTADTFQRVDSYLYATTEKGAETIKKELEAYEKIGIQGIETGETELPFEVITALKMENTFQIHPVKFTNHFAKLALKAGAKLFVNTRVTKLMIDEHRLLTEKDFEIRFKSVVLATHYPIEAIKGLHIAKLSIERSYLMATKTSELLKGQYLSVDLSPRTIRTALIDNQPYFIFGGSSHTAGAVQNTHIYYEMLEKELASAFDLPKPEFLWSAQDPDTADYLPYVGRISESEPRIYIATGYRKWGLSNSLVAGEILSTELTMGQHPAQYIYSPSRNMFGKTFMRMLKAIGFTVSSLTEGYLMRMEAPKCTHLGCKTQWNEAEETWDCPCHGSRFDKYGNVKEGPAVYPLILE</sequence>
<dbReference type="InterPro" id="IPR006076">
    <property type="entry name" value="FAD-dep_OxRdtase"/>
</dbReference>
<dbReference type="GO" id="GO:0004497">
    <property type="term" value="F:monooxygenase activity"/>
    <property type="evidence" value="ECO:0007669"/>
    <property type="project" value="UniProtKB-ARBA"/>
</dbReference>
<feature type="domain" description="Rieske" evidence="6">
    <location>
        <begin position="415"/>
        <end position="458"/>
    </location>
</feature>
<dbReference type="PANTHER" id="PTHR13847">
    <property type="entry name" value="SARCOSINE DEHYDROGENASE-RELATED"/>
    <property type="match status" value="1"/>
</dbReference>
<dbReference type="InterPro" id="IPR017941">
    <property type="entry name" value="Rieske_2Fe-2S"/>
</dbReference>
<protein>
    <submittedName>
        <fullName evidence="7">FAD-dependent oxidoreductase</fullName>
    </submittedName>
</protein>
<reference evidence="7 8" key="1">
    <citation type="submission" date="2019-06" db="EMBL/GenBank/DDBJ databases">
        <title>Genome sequence of Ureibacillus terrenus.</title>
        <authorList>
            <person name="Maclea K.S."/>
            <person name="Simoes M."/>
        </authorList>
    </citation>
    <scope>NUCLEOTIDE SEQUENCE [LARGE SCALE GENOMIC DNA]</scope>
    <source>
        <strain evidence="7 8">ATCC BAA-384</strain>
    </source>
</reference>
<keyword evidence="5" id="KW-1015">Disulfide bond</keyword>
<evidence type="ECO:0000256" key="4">
    <source>
        <dbReference type="ARBA" id="ARBA00023014"/>
    </source>
</evidence>
<dbReference type="EMBL" id="VIGD01000012">
    <property type="protein sequence ID" value="TQE90399.1"/>
    <property type="molecule type" value="Genomic_DNA"/>
</dbReference>
<evidence type="ECO:0000256" key="1">
    <source>
        <dbReference type="ARBA" id="ARBA00022714"/>
    </source>
</evidence>
<dbReference type="PRINTS" id="PR00162">
    <property type="entry name" value="RIESKE"/>
</dbReference>
<evidence type="ECO:0000256" key="2">
    <source>
        <dbReference type="ARBA" id="ARBA00022723"/>
    </source>
</evidence>
<organism evidence="7 8">
    <name type="scientific">Ureibacillus terrenus</name>
    <dbReference type="NCBI Taxonomy" id="118246"/>
    <lineage>
        <taxon>Bacteria</taxon>
        <taxon>Bacillati</taxon>
        <taxon>Bacillota</taxon>
        <taxon>Bacilli</taxon>
        <taxon>Bacillales</taxon>
        <taxon>Caryophanaceae</taxon>
        <taxon>Ureibacillus</taxon>
    </lineage>
</organism>
<evidence type="ECO:0000256" key="5">
    <source>
        <dbReference type="ARBA" id="ARBA00023157"/>
    </source>
</evidence>
<dbReference type="Gene3D" id="3.50.50.60">
    <property type="entry name" value="FAD/NAD(P)-binding domain"/>
    <property type="match status" value="1"/>
</dbReference>
<dbReference type="SUPFAM" id="SSF51905">
    <property type="entry name" value="FAD/NAD(P)-binding domain"/>
    <property type="match status" value="1"/>
</dbReference>
<gene>
    <name evidence="7" type="ORF">FKZ59_10110</name>
</gene>
<evidence type="ECO:0000313" key="8">
    <source>
        <dbReference type="Proteomes" id="UP000315753"/>
    </source>
</evidence>
<keyword evidence="2" id="KW-0479">Metal-binding</keyword>
<dbReference type="InterPro" id="IPR005805">
    <property type="entry name" value="Rieske_Fe-S_prot_C"/>
</dbReference>
<dbReference type="RefSeq" id="WP_141602641.1">
    <property type="nucleotide sequence ID" value="NZ_JARMSC010000022.1"/>
</dbReference>
<evidence type="ECO:0000256" key="3">
    <source>
        <dbReference type="ARBA" id="ARBA00023004"/>
    </source>
</evidence>
<dbReference type="GO" id="GO:0005737">
    <property type="term" value="C:cytoplasm"/>
    <property type="evidence" value="ECO:0007669"/>
    <property type="project" value="TreeGrafter"/>
</dbReference>
<dbReference type="PANTHER" id="PTHR13847:SF274">
    <property type="entry name" value="RIESKE 2FE-2S IRON-SULFUR PROTEIN YHFW-RELATED"/>
    <property type="match status" value="1"/>
</dbReference>
<dbReference type="GO" id="GO:0016020">
    <property type="term" value="C:membrane"/>
    <property type="evidence" value="ECO:0007669"/>
    <property type="project" value="InterPro"/>
</dbReference>
<evidence type="ECO:0000313" key="7">
    <source>
        <dbReference type="EMBL" id="TQE90399.1"/>
    </source>
</evidence>
<dbReference type="GO" id="GO:0016705">
    <property type="term" value="F:oxidoreductase activity, acting on paired donors, with incorporation or reduction of molecular oxygen"/>
    <property type="evidence" value="ECO:0007669"/>
    <property type="project" value="UniProtKB-ARBA"/>
</dbReference>
<proteinExistence type="predicted"/>
<dbReference type="OrthoDB" id="9767869at2"/>
<dbReference type="Proteomes" id="UP000315753">
    <property type="component" value="Unassembled WGS sequence"/>
</dbReference>
<dbReference type="InterPro" id="IPR036188">
    <property type="entry name" value="FAD/NAD-bd_sf"/>
</dbReference>
<dbReference type="GO" id="GO:0051537">
    <property type="term" value="F:2 iron, 2 sulfur cluster binding"/>
    <property type="evidence" value="ECO:0007669"/>
    <property type="project" value="UniProtKB-KW"/>
</dbReference>
<evidence type="ECO:0000259" key="6">
    <source>
        <dbReference type="PROSITE" id="PS51296"/>
    </source>
</evidence>
<dbReference type="Pfam" id="PF01266">
    <property type="entry name" value="DAO"/>
    <property type="match status" value="1"/>
</dbReference>
<name>A0A540V0X3_9BACL</name>
<comment type="caution">
    <text evidence="7">The sequence shown here is derived from an EMBL/GenBank/DDBJ whole genome shotgun (WGS) entry which is preliminary data.</text>
</comment>
<keyword evidence="3" id="KW-0408">Iron</keyword>
<dbReference type="GO" id="GO:0046872">
    <property type="term" value="F:metal ion binding"/>
    <property type="evidence" value="ECO:0007669"/>
    <property type="project" value="UniProtKB-KW"/>
</dbReference>
<dbReference type="SUPFAM" id="SSF50022">
    <property type="entry name" value="ISP domain"/>
    <property type="match status" value="1"/>
</dbReference>
<dbReference type="Pfam" id="PF00355">
    <property type="entry name" value="Rieske"/>
    <property type="match status" value="1"/>
</dbReference>